<organism evidence="2 3">
    <name type="scientific">Tubulinosema ratisbonensis</name>
    <dbReference type="NCBI Taxonomy" id="291195"/>
    <lineage>
        <taxon>Eukaryota</taxon>
        <taxon>Fungi</taxon>
        <taxon>Fungi incertae sedis</taxon>
        <taxon>Microsporidia</taxon>
        <taxon>Tubulinosematoidea</taxon>
        <taxon>Tubulinosematidae</taxon>
        <taxon>Tubulinosema</taxon>
    </lineage>
</organism>
<keyword evidence="1" id="KW-1133">Transmembrane helix</keyword>
<accession>A0A437AQ92</accession>
<sequence>MNLTAYLIGVITFLVIIFTTAGLTIRNRNSSITSILDQGYKPIMFTDFTLPKNNKRIQKRSAKDDDIINGSEENVEENISLIEENIEAHKEIIANTKFKLDISSLASLSLDESTKFLEYFEKDTSEIIKAEEQQTVVLKRIFHQINQKFRTILGEYKIKREVLENFRKNAGVIDIKFEKFWKENENKILINHPNYDQKAVDEYFELLAEELKGLQILYSLTKHFYFSNKKVGQTLNQMFQIFFYDYKFDLERFDKEILKEVLDSFYQNKQEDYVEDPRIEKIFKKEKAKKESLEISYLKGQISEEFYLKRKEHDEKVVEIMNKIFDLVNLMNSENCKSNPEECRVHRFLERLKIILERNE</sequence>
<dbReference type="Proteomes" id="UP000282876">
    <property type="component" value="Unassembled WGS sequence"/>
</dbReference>
<dbReference type="VEuPathDB" id="MicrosporidiaDB:TUBRATIS_001110"/>
<evidence type="ECO:0000313" key="3">
    <source>
        <dbReference type="Proteomes" id="UP000282876"/>
    </source>
</evidence>
<evidence type="ECO:0000256" key="1">
    <source>
        <dbReference type="SAM" id="Phobius"/>
    </source>
</evidence>
<protein>
    <submittedName>
        <fullName evidence="2">Uncharacterized protein</fullName>
    </submittedName>
</protein>
<evidence type="ECO:0000313" key="2">
    <source>
        <dbReference type="EMBL" id="RVD93360.1"/>
    </source>
</evidence>
<dbReference type="EMBL" id="RCSS01000036">
    <property type="protein sequence ID" value="RVD93360.1"/>
    <property type="molecule type" value="Genomic_DNA"/>
</dbReference>
<proteinExistence type="predicted"/>
<gene>
    <name evidence="2" type="ORF">TUBRATIS_001110</name>
</gene>
<name>A0A437AQ92_9MICR</name>
<keyword evidence="1" id="KW-0812">Transmembrane</keyword>
<keyword evidence="1" id="KW-0472">Membrane</keyword>
<reference evidence="2 3" key="1">
    <citation type="submission" date="2018-10" db="EMBL/GenBank/DDBJ databases">
        <title>Draft genome sequence of the microsporidian Tubulinosema ratisbonensis.</title>
        <authorList>
            <person name="Polonais V."/>
            <person name="Peyretaillade E."/>
            <person name="Niehus S."/>
            <person name="Wawrzyniak I."/>
            <person name="Franchet A."/>
            <person name="Gaspin C."/>
            <person name="Reichstadt M."/>
            <person name="Belser C."/>
            <person name="Labadie K."/>
            <person name="Delbac F."/>
            <person name="Ferrandon D."/>
        </authorList>
    </citation>
    <scope>NUCLEOTIDE SEQUENCE [LARGE SCALE GENOMIC DNA]</scope>
    <source>
        <strain evidence="2 3">Franzen</strain>
    </source>
</reference>
<comment type="caution">
    <text evidence="2">The sequence shown here is derived from an EMBL/GenBank/DDBJ whole genome shotgun (WGS) entry which is preliminary data.</text>
</comment>
<keyword evidence="3" id="KW-1185">Reference proteome</keyword>
<dbReference type="AlphaFoldDB" id="A0A437AQ92"/>
<feature type="transmembrane region" description="Helical" evidence="1">
    <location>
        <begin position="6"/>
        <end position="25"/>
    </location>
</feature>